<dbReference type="PANTHER" id="PTHR11669">
    <property type="entry name" value="REPLICATION FACTOR C / DNA POLYMERASE III GAMMA-TAU SUBUNIT"/>
    <property type="match status" value="1"/>
</dbReference>
<dbReference type="EC" id="2.7.7.7" evidence="11"/>
<evidence type="ECO:0000256" key="2">
    <source>
        <dbReference type="ARBA" id="ARBA00022679"/>
    </source>
</evidence>
<comment type="subunit">
    <text evidence="11">DNA polymerase III contains a core (composed of alpha, epsilon and theta chains) that associates with a tau subunit. This core dimerizes to form the POLIII' complex. PolIII' associates with the gamma complex (composed of gamma, delta, delta', psi and chi chains) and with the beta chain to form the complete DNA polymerase III complex.</text>
</comment>
<dbReference type="InterPro" id="IPR045085">
    <property type="entry name" value="HLD_clamp_pol_III_gamma_tau"/>
</dbReference>
<comment type="catalytic activity">
    <reaction evidence="10 11">
        <text>DNA(n) + a 2'-deoxyribonucleoside 5'-triphosphate = DNA(n+1) + diphosphate</text>
        <dbReference type="Rhea" id="RHEA:22508"/>
        <dbReference type="Rhea" id="RHEA-COMP:17339"/>
        <dbReference type="Rhea" id="RHEA-COMP:17340"/>
        <dbReference type="ChEBI" id="CHEBI:33019"/>
        <dbReference type="ChEBI" id="CHEBI:61560"/>
        <dbReference type="ChEBI" id="CHEBI:173112"/>
        <dbReference type="EC" id="2.7.7.7"/>
    </reaction>
</comment>
<dbReference type="Gene3D" id="3.40.50.300">
    <property type="entry name" value="P-loop containing nucleotide triphosphate hydrolases"/>
    <property type="match status" value="1"/>
</dbReference>
<dbReference type="CDD" id="cd18137">
    <property type="entry name" value="HLD_clamp_pol_III_gamma_tau"/>
    <property type="match status" value="1"/>
</dbReference>
<feature type="compositionally biased region" description="Polar residues" evidence="12">
    <location>
        <begin position="385"/>
        <end position="401"/>
    </location>
</feature>
<comment type="function">
    <text evidence="11">DNA polymerase III is a complex, multichain enzyme responsible for most of the replicative synthesis in bacteria. This DNA polymerase also exhibits 3' to 5' exonuclease activity.</text>
</comment>
<evidence type="ECO:0000256" key="7">
    <source>
        <dbReference type="ARBA" id="ARBA00022833"/>
    </source>
</evidence>
<dbReference type="SUPFAM" id="SSF48019">
    <property type="entry name" value="post-AAA+ oligomerization domain-like"/>
    <property type="match status" value="1"/>
</dbReference>
<feature type="compositionally biased region" description="Low complexity" evidence="12">
    <location>
        <begin position="469"/>
        <end position="480"/>
    </location>
</feature>
<sequence length="688" mass="74840">MNVENYTVLARRFRPQTFSEVVGQDRIAQTLRNAILEGRVAHAYLFTGARGVGKTSMARIFAKALNCPNAVDAVPCNTCEICRAVSAGQDVDVSEIDGASNRGIDDIRTLRANVNVKSMRTRYKVYIIDEVHMLTKEAFNALLKTLEEPPQGVKFIFCTTEPNKLPDTILSRCQRFDFGTVNIESIGERLRQIATTEGFQVDDEAIELVSRRANGSMRDSQSLFDQVLAFGHQHVTVADVHRLLGTASDDRVIELVQALIDRHAARALEALDQAILDGVQLDALTDQLISYLRDLMVTAAGVKGVALLGATESSRSTIETQAEAWGLKTISAALQILAEAKIKMARATWGRALTELALVRITLLEDLSRLDELIARFQGKSLPATSSSGRLATDRPMNSSPRVLPPPVAVAHSSPESHDLPDVQKSQPEFQSQAELQSQPELQHDPHAVGNGLNAGIVPASSNATVPGESSAEASSISTSLPEPELAFQPGNEAALLEHLRTRNTDLTGIHLQRATHCQMTGPTQLEIVISANHRFEQQCLEQPNIVSKLEQQLRAATGISIRLRFTTGSAHESSEANPLKHPESSSSKDHPASSPNGQLADGNGRVAQPETSPNSRAERPTLPHPSVTEPPAIRPASRTVEDPEDRFVQSIGAAFGIDSWRVHERERIVSVEIEENSDTTADSSTDD</sequence>
<dbReference type="InterPro" id="IPR008921">
    <property type="entry name" value="DNA_pol3_clamp-load_cplx_C"/>
</dbReference>
<dbReference type="FunFam" id="1.10.8.60:FF:000013">
    <property type="entry name" value="DNA polymerase III subunit gamma/tau"/>
    <property type="match status" value="1"/>
</dbReference>
<dbReference type="EMBL" id="LYDR01000128">
    <property type="protein sequence ID" value="ODA29503.1"/>
    <property type="molecule type" value="Genomic_DNA"/>
</dbReference>
<dbReference type="GO" id="GO:0003887">
    <property type="term" value="F:DNA-directed DNA polymerase activity"/>
    <property type="evidence" value="ECO:0007669"/>
    <property type="project" value="UniProtKB-KW"/>
</dbReference>
<dbReference type="GO" id="GO:0006261">
    <property type="term" value="P:DNA-templated DNA replication"/>
    <property type="evidence" value="ECO:0007669"/>
    <property type="project" value="TreeGrafter"/>
</dbReference>
<dbReference type="PANTHER" id="PTHR11669:SF0">
    <property type="entry name" value="PROTEIN STICHEL-LIKE 2"/>
    <property type="match status" value="1"/>
</dbReference>
<evidence type="ECO:0000256" key="8">
    <source>
        <dbReference type="ARBA" id="ARBA00022840"/>
    </source>
</evidence>
<dbReference type="RefSeq" id="WP_068849711.1">
    <property type="nucleotide sequence ID" value="NZ_LYDR01000128.1"/>
</dbReference>
<keyword evidence="3 11" id="KW-0548">Nucleotidyltransferase</keyword>
<comment type="similarity">
    <text evidence="1 11">Belongs to the DnaX/STICHEL family.</text>
</comment>
<dbReference type="InterPro" id="IPR050238">
    <property type="entry name" value="DNA_Rep/Repair_Clamp_Loader"/>
</dbReference>
<dbReference type="Pfam" id="PF22608">
    <property type="entry name" value="DNAX_ATPase_lid"/>
    <property type="match status" value="1"/>
</dbReference>
<dbReference type="NCBIfam" id="TIGR02397">
    <property type="entry name" value="dnaX_nterm"/>
    <property type="match status" value="1"/>
</dbReference>
<evidence type="ECO:0000256" key="9">
    <source>
        <dbReference type="ARBA" id="ARBA00022932"/>
    </source>
</evidence>
<keyword evidence="6 11" id="KW-0547">Nucleotide-binding</keyword>
<organism evidence="14 15">
    <name type="scientific">Planctopirus hydrillae</name>
    <dbReference type="NCBI Taxonomy" id="1841610"/>
    <lineage>
        <taxon>Bacteria</taxon>
        <taxon>Pseudomonadati</taxon>
        <taxon>Planctomycetota</taxon>
        <taxon>Planctomycetia</taxon>
        <taxon>Planctomycetales</taxon>
        <taxon>Planctomycetaceae</taxon>
        <taxon>Planctopirus</taxon>
    </lineage>
</organism>
<dbReference type="NCBIfam" id="NF004046">
    <property type="entry name" value="PRK05563.1"/>
    <property type="match status" value="1"/>
</dbReference>
<evidence type="ECO:0000256" key="1">
    <source>
        <dbReference type="ARBA" id="ARBA00006360"/>
    </source>
</evidence>
<evidence type="ECO:0000259" key="13">
    <source>
        <dbReference type="SMART" id="SM00382"/>
    </source>
</evidence>
<dbReference type="STRING" id="1841610.A6X21_08625"/>
<evidence type="ECO:0000256" key="3">
    <source>
        <dbReference type="ARBA" id="ARBA00022695"/>
    </source>
</evidence>
<evidence type="ECO:0000256" key="10">
    <source>
        <dbReference type="ARBA" id="ARBA00049244"/>
    </source>
</evidence>
<evidence type="ECO:0000256" key="12">
    <source>
        <dbReference type="SAM" id="MobiDB-lite"/>
    </source>
</evidence>
<dbReference type="AlphaFoldDB" id="A0A1C3E8D3"/>
<feature type="region of interest" description="Disordered" evidence="12">
    <location>
        <begin position="385"/>
        <end position="484"/>
    </location>
</feature>
<dbReference type="SUPFAM" id="SSF52540">
    <property type="entry name" value="P-loop containing nucleoside triphosphate hydrolases"/>
    <property type="match status" value="1"/>
</dbReference>
<evidence type="ECO:0000313" key="14">
    <source>
        <dbReference type="EMBL" id="ODA29503.1"/>
    </source>
</evidence>
<reference evidence="14 15" key="1">
    <citation type="submission" date="2016-05" db="EMBL/GenBank/DDBJ databases">
        <title>Genomic and physiological characterization of Planctopirus sp. isolated from fresh water lake.</title>
        <authorList>
            <person name="Subhash Y."/>
            <person name="Ramana C."/>
        </authorList>
    </citation>
    <scope>NUCLEOTIDE SEQUENCE [LARGE SCALE GENOMIC DNA]</scope>
    <source>
        <strain evidence="14 15">JC280</strain>
    </source>
</reference>
<feature type="compositionally biased region" description="Basic and acidic residues" evidence="12">
    <location>
        <begin position="573"/>
        <end position="592"/>
    </location>
</feature>
<dbReference type="GO" id="GO:0046872">
    <property type="term" value="F:metal ion binding"/>
    <property type="evidence" value="ECO:0007669"/>
    <property type="project" value="UniProtKB-KW"/>
</dbReference>
<keyword evidence="15" id="KW-1185">Reference proteome</keyword>
<dbReference type="InterPro" id="IPR022754">
    <property type="entry name" value="DNA_pol_III_gamma-3"/>
</dbReference>
<dbReference type="InterPro" id="IPR012763">
    <property type="entry name" value="DNA_pol_III_sug/sutau_N"/>
</dbReference>
<dbReference type="GO" id="GO:0003677">
    <property type="term" value="F:DNA binding"/>
    <property type="evidence" value="ECO:0007669"/>
    <property type="project" value="InterPro"/>
</dbReference>
<dbReference type="GO" id="GO:0009360">
    <property type="term" value="C:DNA polymerase III complex"/>
    <property type="evidence" value="ECO:0007669"/>
    <property type="project" value="InterPro"/>
</dbReference>
<comment type="caution">
    <text evidence="14">The sequence shown here is derived from an EMBL/GenBank/DDBJ whole genome shotgun (WGS) entry which is preliminary data.</text>
</comment>
<keyword evidence="8 11" id="KW-0067">ATP-binding</keyword>
<keyword evidence="5" id="KW-0479">Metal-binding</keyword>
<dbReference type="OrthoDB" id="9810148at2"/>
<keyword evidence="9 11" id="KW-0239">DNA-directed DNA polymerase</keyword>
<dbReference type="SMART" id="SM00382">
    <property type="entry name" value="AAA"/>
    <property type="match status" value="1"/>
</dbReference>
<protein>
    <recommendedName>
        <fullName evidence="11">DNA polymerase III subunit gamma/tau</fullName>
        <ecNumber evidence="11">2.7.7.7</ecNumber>
    </recommendedName>
</protein>
<dbReference type="InterPro" id="IPR001270">
    <property type="entry name" value="ClpA/B"/>
</dbReference>
<feature type="compositionally biased region" description="Polar residues" evidence="12">
    <location>
        <begin position="424"/>
        <end position="441"/>
    </location>
</feature>
<dbReference type="Pfam" id="PF13177">
    <property type="entry name" value="DNA_pol3_delta2"/>
    <property type="match status" value="1"/>
</dbReference>
<accession>A0A1C3E8D3</accession>
<evidence type="ECO:0000313" key="15">
    <source>
        <dbReference type="Proteomes" id="UP000094828"/>
    </source>
</evidence>
<dbReference type="CDD" id="cd00009">
    <property type="entry name" value="AAA"/>
    <property type="match status" value="1"/>
</dbReference>
<evidence type="ECO:0000256" key="11">
    <source>
        <dbReference type="RuleBase" id="RU364063"/>
    </source>
</evidence>
<feature type="domain" description="AAA+ ATPase" evidence="13">
    <location>
        <begin position="40"/>
        <end position="182"/>
    </location>
</feature>
<keyword evidence="7" id="KW-0862">Zinc</keyword>
<dbReference type="InterPro" id="IPR003593">
    <property type="entry name" value="AAA+_ATPase"/>
</dbReference>
<evidence type="ECO:0000256" key="4">
    <source>
        <dbReference type="ARBA" id="ARBA00022705"/>
    </source>
</evidence>
<evidence type="ECO:0000256" key="6">
    <source>
        <dbReference type="ARBA" id="ARBA00022741"/>
    </source>
</evidence>
<dbReference type="InterPro" id="IPR027417">
    <property type="entry name" value="P-loop_NTPase"/>
</dbReference>
<dbReference type="FunFam" id="3.40.50.300:FF:000014">
    <property type="entry name" value="DNA polymerase III subunit gamma/tau"/>
    <property type="match status" value="1"/>
</dbReference>
<name>A0A1C3E8D3_9PLAN</name>
<dbReference type="Gene3D" id="1.20.272.10">
    <property type="match status" value="1"/>
</dbReference>
<dbReference type="PRINTS" id="PR00300">
    <property type="entry name" value="CLPPROTEASEA"/>
</dbReference>
<feature type="region of interest" description="Disordered" evidence="12">
    <location>
        <begin position="570"/>
        <end position="646"/>
    </location>
</feature>
<gene>
    <name evidence="11" type="primary">dnaX</name>
    <name evidence="14" type="ORF">A6X21_08625</name>
</gene>
<proteinExistence type="inferred from homology"/>
<dbReference type="Proteomes" id="UP000094828">
    <property type="component" value="Unassembled WGS sequence"/>
</dbReference>
<keyword evidence="4 11" id="KW-0235">DNA replication</keyword>
<dbReference type="Pfam" id="PF12169">
    <property type="entry name" value="DNA_pol3_gamma3"/>
    <property type="match status" value="1"/>
</dbReference>
<dbReference type="GO" id="GO:0005524">
    <property type="term" value="F:ATP binding"/>
    <property type="evidence" value="ECO:0007669"/>
    <property type="project" value="UniProtKB-KW"/>
</dbReference>
<dbReference type="Gene3D" id="1.10.8.60">
    <property type="match status" value="1"/>
</dbReference>
<keyword evidence="2 11" id="KW-0808">Transferase</keyword>
<evidence type="ECO:0000256" key="5">
    <source>
        <dbReference type="ARBA" id="ARBA00022723"/>
    </source>
</evidence>